<dbReference type="EMBL" id="AMQN01009662">
    <property type="status" value="NOT_ANNOTATED_CDS"/>
    <property type="molecule type" value="Genomic_DNA"/>
</dbReference>
<reference evidence="3" key="1">
    <citation type="submission" date="2012-12" db="EMBL/GenBank/DDBJ databases">
        <authorList>
            <person name="Hellsten U."/>
            <person name="Grimwood J."/>
            <person name="Chapman J.A."/>
            <person name="Shapiro H."/>
            <person name="Aerts A."/>
            <person name="Otillar R.P."/>
            <person name="Terry A.Y."/>
            <person name="Boore J.L."/>
            <person name="Simakov O."/>
            <person name="Marletaz F."/>
            <person name="Cho S.-J."/>
            <person name="Edsinger-Gonzales E."/>
            <person name="Havlak P."/>
            <person name="Kuo D.-H."/>
            <person name="Larsson T."/>
            <person name="Lv J."/>
            <person name="Arendt D."/>
            <person name="Savage R."/>
            <person name="Osoegawa K."/>
            <person name="de Jong P."/>
            <person name="Lindberg D.R."/>
            <person name="Seaver E.C."/>
            <person name="Weisblat D.A."/>
            <person name="Putnam N.H."/>
            <person name="Grigoriev I.V."/>
            <person name="Rokhsar D.S."/>
        </authorList>
    </citation>
    <scope>NUCLEOTIDE SEQUENCE</scope>
    <source>
        <strain evidence="3">I ESC-2004</strain>
    </source>
</reference>
<dbReference type="PANTHER" id="PTHR35385:SF2">
    <property type="entry name" value="PROTEIN B, PUTATIVE-RELATED"/>
    <property type="match status" value="1"/>
</dbReference>
<evidence type="ECO:0000313" key="3">
    <source>
        <dbReference type="Proteomes" id="UP000014760"/>
    </source>
</evidence>
<keyword evidence="3" id="KW-1185">Reference proteome</keyword>
<evidence type="ECO:0000313" key="1">
    <source>
        <dbReference type="EMBL" id="ELU00508.1"/>
    </source>
</evidence>
<sequence length="105" mass="12986">YEYKIREYLPGDIQGWFTLNFSMKLTSYEEIKNWRKEHENKTFCTWRLERTRPNEQRYILFKEEYRCQRKTLTKTPKRRSKSTGCKARLVHTLKRSNISRGRKSM</sequence>
<name>R7U9N0_CAPTE</name>
<dbReference type="AlphaFoldDB" id="R7U9N0"/>
<reference evidence="1 3" key="2">
    <citation type="journal article" date="2013" name="Nature">
        <title>Insights into bilaterian evolution from three spiralian genomes.</title>
        <authorList>
            <person name="Simakov O."/>
            <person name="Marletaz F."/>
            <person name="Cho S.J."/>
            <person name="Edsinger-Gonzales E."/>
            <person name="Havlak P."/>
            <person name="Hellsten U."/>
            <person name="Kuo D.H."/>
            <person name="Larsson T."/>
            <person name="Lv J."/>
            <person name="Arendt D."/>
            <person name="Savage R."/>
            <person name="Osoegawa K."/>
            <person name="de Jong P."/>
            <person name="Grimwood J."/>
            <person name="Chapman J.A."/>
            <person name="Shapiro H."/>
            <person name="Aerts A."/>
            <person name="Otillar R.P."/>
            <person name="Terry A.Y."/>
            <person name="Boore J.L."/>
            <person name="Grigoriev I.V."/>
            <person name="Lindberg D.R."/>
            <person name="Seaver E.C."/>
            <person name="Weisblat D.A."/>
            <person name="Putnam N.H."/>
            <person name="Rokhsar D.S."/>
        </authorList>
    </citation>
    <scope>NUCLEOTIDE SEQUENCE</scope>
    <source>
        <strain evidence="1 3">I ESC-2004</strain>
    </source>
</reference>
<feature type="non-terminal residue" evidence="1">
    <location>
        <position position="1"/>
    </location>
</feature>
<dbReference type="EMBL" id="KB305931">
    <property type="protein sequence ID" value="ELU00508.1"/>
    <property type="molecule type" value="Genomic_DNA"/>
</dbReference>
<organism evidence="1">
    <name type="scientific">Capitella teleta</name>
    <name type="common">Polychaete worm</name>
    <dbReference type="NCBI Taxonomy" id="283909"/>
    <lineage>
        <taxon>Eukaryota</taxon>
        <taxon>Metazoa</taxon>
        <taxon>Spiralia</taxon>
        <taxon>Lophotrochozoa</taxon>
        <taxon>Annelida</taxon>
        <taxon>Polychaeta</taxon>
        <taxon>Sedentaria</taxon>
        <taxon>Scolecida</taxon>
        <taxon>Capitellidae</taxon>
        <taxon>Capitella</taxon>
    </lineage>
</organism>
<protein>
    <submittedName>
        <fullName evidence="1 2">Uncharacterized protein</fullName>
    </submittedName>
</protein>
<dbReference type="Proteomes" id="UP000014760">
    <property type="component" value="Unassembled WGS sequence"/>
</dbReference>
<evidence type="ECO:0000313" key="2">
    <source>
        <dbReference type="EnsemblMetazoa" id="CapteP136811"/>
    </source>
</evidence>
<dbReference type="OrthoDB" id="6362223at2759"/>
<dbReference type="PANTHER" id="PTHR35385">
    <property type="entry name" value="PROTEIN B, PUTATIVE-RELATED-RELATED"/>
    <property type="match status" value="1"/>
</dbReference>
<reference evidence="2" key="3">
    <citation type="submission" date="2015-06" db="UniProtKB">
        <authorList>
            <consortium name="EnsemblMetazoa"/>
        </authorList>
    </citation>
    <scope>IDENTIFICATION</scope>
</reference>
<dbReference type="HOGENOM" id="CLU_2243167_0_0_1"/>
<proteinExistence type="predicted"/>
<gene>
    <name evidence="1" type="ORF">CAPTEDRAFT_136811</name>
</gene>
<dbReference type="EnsemblMetazoa" id="CapteT136811">
    <property type="protein sequence ID" value="CapteP136811"/>
    <property type="gene ID" value="CapteG136811"/>
</dbReference>
<accession>R7U9N0</accession>